<dbReference type="SMART" id="SM00484">
    <property type="entry name" value="XPGI"/>
    <property type="match status" value="1"/>
</dbReference>
<gene>
    <name evidence="17" type="ORF">RI543_003022</name>
</gene>
<feature type="compositionally biased region" description="Acidic residues" evidence="14">
    <location>
        <begin position="567"/>
        <end position="581"/>
    </location>
</feature>
<evidence type="ECO:0000313" key="17">
    <source>
        <dbReference type="EMBL" id="KAK5779137.1"/>
    </source>
</evidence>
<dbReference type="PANTHER" id="PTHR11081:SF65">
    <property type="entry name" value="DNA DAMAGE-INDUCIBLE PROTEIN DIN7-RELATED"/>
    <property type="match status" value="1"/>
</dbReference>
<dbReference type="CDD" id="cd09908">
    <property type="entry name" value="H3TH_EXO1"/>
    <property type="match status" value="1"/>
</dbReference>
<keyword evidence="12" id="KW-0234">DNA repair</keyword>
<feature type="domain" description="XPG N-terminal" evidence="16">
    <location>
        <begin position="1"/>
        <end position="99"/>
    </location>
</feature>
<evidence type="ECO:0000256" key="5">
    <source>
        <dbReference type="ARBA" id="ARBA00022723"/>
    </source>
</evidence>
<dbReference type="Gene3D" id="3.40.50.1010">
    <property type="entry name" value="5'-nuclease"/>
    <property type="match status" value="1"/>
</dbReference>
<feature type="compositionally biased region" description="Polar residues" evidence="14">
    <location>
        <begin position="552"/>
        <end position="566"/>
    </location>
</feature>
<feature type="compositionally biased region" description="Polar residues" evidence="14">
    <location>
        <begin position="582"/>
        <end position="594"/>
    </location>
</feature>
<dbReference type="InterPro" id="IPR036279">
    <property type="entry name" value="5-3_exonuclease_C_sf"/>
</dbReference>
<evidence type="ECO:0000256" key="10">
    <source>
        <dbReference type="ARBA" id="ARBA00022881"/>
    </source>
</evidence>
<comment type="cofactor">
    <cofactor evidence="1">
        <name>Mg(2+)</name>
        <dbReference type="ChEBI" id="CHEBI:18420"/>
    </cofactor>
</comment>
<dbReference type="InterPro" id="IPR008918">
    <property type="entry name" value="HhH2"/>
</dbReference>
<dbReference type="Pfam" id="PF00867">
    <property type="entry name" value="XPG_I"/>
    <property type="match status" value="1"/>
</dbReference>
<keyword evidence="4" id="KW-0540">Nuclease</keyword>
<organism evidence="17 18">
    <name type="scientific">Arxiozyma heterogenica</name>
    <dbReference type="NCBI Taxonomy" id="278026"/>
    <lineage>
        <taxon>Eukaryota</taxon>
        <taxon>Fungi</taxon>
        <taxon>Dikarya</taxon>
        <taxon>Ascomycota</taxon>
        <taxon>Saccharomycotina</taxon>
        <taxon>Saccharomycetes</taxon>
        <taxon>Saccharomycetales</taxon>
        <taxon>Saccharomycetaceae</taxon>
        <taxon>Arxiozyma</taxon>
    </lineage>
</organism>
<dbReference type="GO" id="GO:0017108">
    <property type="term" value="F:5'-flap endonuclease activity"/>
    <property type="evidence" value="ECO:0007669"/>
    <property type="project" value="TreeGrafter"/>
</dbReference>
<sequence>MGIQGLLPQLKPIQNPVSLRRYEGQILGVDGYAWLHRAAYPCAHELVLGKPTEKYLQFFIKKISMLRSYKVEPYIVFDGSSIGVKKDTELKRRKKREENRIIAEKLWNSGDKARAMEYFQKCVDITPEMAKCIIDYCKTNHIKYVVAPFEADSQLVYLEKNGIIDGILSEDSDLLVFGCRTLITKLNDYGECIEICSDDFQQLKDKFPIGDISVDGVRTMVALSGCDYTDGIPKIGLLRAIKLVQRFNKMEKIINHIKLEGKLTVPSHFYEEYERANYSFQFQRVFCPQRRRIVTLNAIPEKLQSIPSIAEKIAKSIGQAIHCATKERFYGLNSDEIDHELHEKIALGDLNPHDFNRPLVNREFRLQLSTKSEILSPSNSHLKTRIKNIENYFDINHSHNLVKPIRANSTIGTIGSALFHGMTQSSLQKSMNQESRLYSTISSLSENIQSSMQRKEQKTNRIINNRLLVVRAKRSFEYCQTSDENGDVPNKQSVTSVINNVSSNPKTVVSKFFNKSQEINKSSMLIEKTPQRFRCSTTNGDSEAETEVPESLLSTQVSTRSSSIISTDEDELPSDISEYSENECISNNDCNNTSDQEDSLNKKKQDELKARRLVGSKNMLEEFRYRSDSSTLMEERQIVRVPFSDVHPNKKDLLSINDINNKNNNLKNNTRRSLTKQKKAISSLVCTIKRSSSNDVGSNEDKRILDQTRNQNCVKRIRSSRGIKLKISRSSSQLSMQDDCGDITDDNMVQKIVKSGVEKTMRKENVMKSNKRTITSLSCFSYKES</sequence>
<dbReference type="FunFam" id="1.10.150.20:FF:000011">
    <property type="entry name" value="exonuclease 1"/>
    <property type="match status" value="1"/>
</dbReference>
<evidence type="ECO:0000256" key="14">
    <source>
        <dbReference type="SAM" id="MobiDB-lite"/>
    </source>
</evidence>
<dbReference type="Pfam" id="PF00752">
    <property type="entry name" value="XPG_N"/>
    <property type="match status" value="1"/>
</dbReference>
<dbReference type="InterPro" id="IPR044752">
    <property type="entry name" value="PIN-like_EXO1"/>
</dbReference>
<dbReference type="Proteomes" id="UP001306508">
    <property type="component" value="Unassembled WGS sequence"/>
</dbReference>
<dbReference type="GO" id="GO:0003677">
    <property type="term" value="F:DNA binding"/>
    <property type="evidence" value="ECO:0007669"/>
    <property type="project" value="UniProtKB-KW"/>
</dbReference>
<keyword evidence="9" id="KW-0460">Magnesium</keyword>
<accession>A0AAN7WPL5</accession>
<keyword evidence="13" id="KW-0539">Nucleus</keyword>
<keyword evidence="18" id="KW-1185">Reference proteome</keyword>
<dbReference type="InterPro" id="IPR029060">
    <property type="entry name" value="PIN-like_dom_sf"/>
</dbReference>
<dbReference type="PRINTS" id="PR00853">
    <property type="entry name" value="XPGRADSUPER"/>
</dbReference>
<dbReference type="InterPro" id="IPR006085">
    <property type="entry name" value="XPG_DNA_repair_N"/>
</dbReference>
<evidence type="ECO:0000256" key="12">
    <source>
        <dbReference type="ARBA" id="ARBA00023204"/>
    </source>
</evidence>
<keyword evidence="6" id="KW-0227">DNA damage</keyword>
<keyword evidence="5" id="KW-0479">Metal-binding</keyword>
<dbReference type="InterPro" id="IPR019974">
    <property type="entry name" value="XPG_CS"/>
</dbReference>
<keyword evidence="8" id="KW-0269">Exonuclease</keyword>
<dbReference type="EMBL" id="JAWIZZ010000047">
    <property type="protein sequence ID" value="KAK5779137.1"/>
    <property type="molecule type" value="Genomic_DNA"/>
</dbReference>
<dbReference type="PANTHER" id="PTHR11081">
    <property type="entry name" value="FLAP ENDONUCLEASE FAMILY MEMBER"/>
    <property type="match status" value="1"/>
</dbReference>
<dbReference type="SMART" id="SM00485">
    <property type="entry name" value="XPGN"/>
    <property type="match status" value="1"/>
</dbReference>
<keyword evidence="7" id="KW-0378">Hydrolase</keyword>
<dbReference type="GO" id="GO:0005634">
    <property type="term" value="C:nucleus"/>
    <property type="evidence" value="ECO:0007669"/>
    <property type="project" value="UniProtKB-SubCell"/>
</dbReference>
<dbReference type="InterPro" id="IPR037315">
    <property type="entry name" value="EXO1_H3TH"/>
</dbReference>
<proteinExistence type="inferred from homology"/>
<comment type="subcellular location">
    <subcellularLocation>
        <location evidence="2">Nucleus</location>
    </subcellularLocation>
</comment>
<evidence type="ECO:0000256" key="9">
    <source>
        <dbReference type="ARBA" id="ARBA00022842"/>
    </source>
</evidence>
<dbReference type="SUPFAM" id="SSF88723">
    <property type="entry name" value="PIN domain-like"/>
    <property type="match status" value="1"/>
</dbReference>
<evidence type="ECO:0000313" key="18">
    <source>
        <dbReference type="Proteomes" id="UP001306508"/>
    </source>
</evidence>
<feature type="domain" description="XPG-I" evidence="15">
    <location>
        <begin position="138"/>
        <end position="209"/>
    </location>
</feature>
<dbReference type="GO" id="GO:0006281">
    <property type="term" value="P:DNA repair"/>
    <property type="evidence" value="ECO:0007669"/>
    <property type="project" value="UniProtKB-KW"/>
</dbReference>
<dbReference type="FunFam" id="3.40.50.1010:FF:000002">
    <property type="entry name" value="Exonuclease 1, putative"/>
    <property type="match status" value="1"/>
</dbReference>
<dbReference type="SUPFAM" id="SSF47807">
    <property type="entry name" value="5' to 3' exonuclease, C-terminal subdomain"/>
    <property type="match status" value="1"/>
</dbReference>
<comment type="similarity">
    <text evidence="3">Belongs to the XPG/RAD2 endonuclease family. EXO1 subfamily.</text>
</comment>
<dbReference type="InterPro" id="IPR006086">
    <property type="entry name" value="XPG-I_dom"/>
</dbReference>
<dbReference type="CDD" id="cd09857">
    <property type="entry name" value="PIN_EXO1"/>
    <property type="match status" value="1"/>
</dbReference>
<dbReference type="Gene3D" id="1.10.150.20">
    <property type="entry name" value="5' to 3' exonuclease, C-terminal subdomain"/>
    <property type="match status" value="1"/>
</dbReference>
<evidence type="ECO:0000256" key="6">
    <source>
        <dbReference type="ARBA" id="ARBA00022763"/>
    </source>
</evidence>
<evidence type="ECO:0000259" key="15">
    <source>
        <dbReference type="SMART" id="SM00484"/>
    </source>
</evidence>
<evidence type="ECO:0008006" key="19">
    <source>
        <dbReference type="Google" id="ProtNLM"/>
    </source>
</evidence>
<dbReference type="GO" id="GO:0046872">
    <property type="term" value="F:metal ion binding"/>
    <property type="evidence" value="ECO:0007669"/>
    <property type="project" value="UniProtKB-KW"/>
</dbReference>
<dbReference type="AlphaFoldDB" id="A0AAN7WPL5"/>
<evidence type="ECO:0000256" key="13">
    <source>
        <dbReference type="ARBA" id="ARBA00023242"/>
    </source>
</evidence>
<protein>
    <recommendedName>
        <fullName evidence="19">Exonuclease 1</fullName>
    </recommendedName>
</protein>
<keyword evidence="11" id="KW-0238">DNA-binding</keyword>
<evidence type="ECO:0000256" key="2">
    <source>
        <dbReference type="ARBA" id="ARBA00004123"/>
    </source>
</evidence>
<evidence type="ECO:0000256" key="8">
    <source>
        <dbReference type="ARBA" id="ARBA00022839"/>
    </source>
</evidence>
<dbReference type="InterPro" id="IPR006084">
    <property type="entry name" value="XPG/Rad2"/>
</dbReference>
<keyword evidence="10" id="KW-0267">Excision nuclease</keyword>
<feature type="region of interest" description="Disordered" evidence="14">
    <location>
        <begin position="534"/>
        <end position="603"/>
    </location>
</feature>
<comment type="caution">
    <text evidence="17">The sequence shown here is derived from an EMBL/GenBank/DDBJ whole genome shotgun (WGS) entry which is preliminary data.</text>
</comment>
<evidence type="ECO:0000256" key="3">
    <source>
        <dbReference type="ARBA" id="ARBA00010563"/>
    </source>
</evidence>
<evidence type="ECO:0000259" key="16">
    <source>
        <dbReference type="SMART" id="SM00485"/>
    </source>
</evidence>
<dbReference type="SMART" id="SM00279">
    <property type="entry name" value="HhH2"/>
    <property type="match status" value="1"/>
</dbReference>
<name>A0AAN7WPL5_9SACH</name>
<reference evidence="18" key="1">
    <citation type="submission" date="2023-07" db="EMBL/GenBank/DDBJ databases">
        <title>A draft genome of Kazachstania heterogenica Y-27499.</title>
        <authorList>
            <person name="Donic C."/>
            <person name="Kralova J.S."/>
            <person name="Fidel L."/>
            <person name="Ben-Dor S."/>
            <person name="Jung S."/>
        </authorList>
    </citation>
    <scope>NUCLEOTIDE SEQUENCE [LARGE SCALE GENOMIC DNA]</scope>
    <source>
        <strain evidence="18">Y27499</strain>
    </source>
</reference>
<evidence type="ECO:0000256" key="7">
    <source>
        <dbReference type="ARBA" id="ARBA00022801"/>
    </source>
</evidence>
<evidence type="ECO:0000256" key="11">
    <source>
        <dbReference type="ARBA" id="ARBA00023125"/>
    </source>
</evidence>
<evidence type="ECO:0000256" key="1">
    <source>
        <dbReference type="ARBA" id="ARBA00001946"/>
    </source>
</evidence>
<evidence type="ECO:0000256" key="4">
    <source>
        <dbReference type="ARBA" id="ARBA00022722"/>
    </source>
</evidence>
<dbReference type="PROSITE" id="PS00841">
    <property type="entry name" value="XPG_1"/>
    <property type="match status" value="1"/>
</dbReference>
<dbReference type="GO" id="GO:0035312">
    <property type="term" value="F:5'-3' DNA exonuclease activity"/>
    <property type="evidence" value="ECO:0007669"/>
    <property type="project" value="InterPro"/>
</dbReference>